<dbReference type="InterPro" id="IPR011249">
    <property type="entry name" value="Metalloenz_LuxS/M16"/>
</dbReference>
<dbReference type="RefSeq" id="WP_015713045.1">
    <property type="nucleotide sequence ID" value="NC_015577.1"/>
</dbReference>
<comment type="catalytic activity">
    <reaction evidence="1 14">
        <text>S-(5-deoxy-D-ribos-5-yl)-L-homocysteine = (S)-4,5-dihydroxypentane-2,3-dione + L-homocysteine</text>
        <dbReference type="Rhea" id="RHEA:17753"/>
        <dbReference type="ChEBI" id="CHEBI:29484"/>
        <dbReference type="ChEBI" id="CHEBI:58195"/>
        <dbReference type="ChEBI" id="CHEBI:58199"/>
        <dbReference type="EC" id="4.4.1.21"/>
    </reaction>
</comment>
<dbReference type="GO" id="GO:0009372">
    <property type="term" value="P:quorum sensing"/>
    <property type="evidence" value="ECO:0007669"/>
    <property type="project" value="UniProtKB-UniRule"/>
</dbReference>
<dbReference type="KEGG" id="taz:TREAZ_2477"/>
<keyword evidence="8 14" id="KW-0071">Autoinducer synthesis</keyword>
<reference evidence="16" key="1">
    <citation type="submission" date="2009-12" db="EMBL/GenBank/DDBJ databases">
        <title>Complete sequence of Treponema azotonutricium strain ZAS-9.</title>
        <authorList>
            <person name="Tetu S.G."/>
            <person name="Matson E."/>
            <person name="Ren Q."/>
            <person name="Seshadri R."/>
            <person name="Elbourne L."/>
            <person name="Hassan K.A."/>
            <person name="Durkin A."/>
            <person name="Radune D."/>
            <person name="Mohamoud Y."/>
            <person name="Shay R."/>
            <person name="Jin S."/>
            <person name="Zhang X."/>
            <person name="Lucey K."/>
            <person name="Ballor N.R."/>
            <person name="Ottesen E."/>
            <person name="Rosenthal R."/>
            <person name="Allen A."/>
            <person name="Leadbetter J.R."/>
            <person name="Paulsen I.T."/>
        </authorList>
    </citation>
    <scope>NUCLEOTIDE SEQUENCE [LARGE SCALE GENOMIC DNA]</scope>
    <source>
        <strain evidence="16">ATCC BAA-888 / DSM 13862 / ZAS-9</strain>
    </source>
</reference>
<dbReference type="HOGENOM" id="CLU_107531_1_0_12"/>
<proteinExistence type="inferred from homology"/>
<evidence type="ECO:0000256" key="5">
    <source>
        <dbReference type="ARBA" id="ARBA00015130"/>
    </source>
</evidence>
<dbReference type="STRING" id="545695.TREAZ_2477"/>
<protein>
    <recommendedName>
        <fullName evidence="5 14">S-ribosylhomocysteine lyase</fullName>
        <ecNumber evidence="4 14">4.4.1.21</ecNumber>
    </recommendedName>
    <alternativeName>
        <fullName evidence="12 14">AI-2 synthesis protein</fullName>
    </alternativeName>
    <alternativeName>
        <fullName evidence="13 14">Autoinducer-2 production protein LuxS</fullName>
    </alternativeName>
</protein>
<evidence type="ECO:0000256" key="4">
    <source>
        <dbReference type="ARBA" id="ARBA00012240"/>
    </source>
</evidence>
<evidence type="ECO:0000256" key="11">
    <source>
        <dbReference type="ARBA" id="ARBA00024654"/>
    </source>
</evidence>
<dbReference type="PANTHER" id="PTHR35799:SF1">
    <property type="entry name" value="S-RIBOSYLHOMOCYSTEINE LYASE"/>
    <property type="match status" value="1"/>
</dbReference>
<dbReference type="FunCoup" id="F5YFP3">
    <property type="interactions" value="98"/>
</dbReference>
<dbReference type="PANTHER" id="PTHR35799">
    <property type="entry name" value="S-RIBOSYLHOMOCYSTEINE LYASE"/>
    <property type="match status" value="1"/>
</dbReference>
<dbReference type="InterPro" id="IPR003815">
    <property type="entry name" value="S-ribosylhomocysteinase"/>
</dbReference>
<feature type="binding site" evidence="14">
    <location>
        <position position="124"/>
    </location>
    <ligand>
        <name>Fe cation</name>
        <dbReference type="ChEBI" id="CHEBI:24875"/>
    </ligand>
</feature>
<evidence type="ECO:0000256" key="9">
    <source>
        <dbReference type="ARBA" id="ARBA00023004"/>
    </source>
</evidence>
<comment type="similarity">
    <text evidence="2 14">Belongs to the LuxS family.</text>
</comment>
<dbReference type="AlphaFoldDB" id="F5YFP3"/>
<dbReference type="PRINTS" id="PR01487">
    <property type="entry name" value="LUXSPROTEIN"/>
</dbReference>
<keyword evidence="16" id="KW-1185">Reference proteome</keyword>
<keyword evidence="10 14" id="KW-0456">Lyase</keyword>
<keyword evidence="6 14" id="KW-0673">Quorum sensing</keyword>
<dbReference type="HAMAP" id="MF_00091">
    <property type="entry name" value="LuxS"/>
    <property type="match status" value="1"/>
</dbReference>
<name>F5YFP3_LEAAZ</name>
<evidence type="ECO:0000256" key="14">
    <source>
        <dbReference type="HAMAP-Rule" id="MF_00091"/>
    </source>
</evidence>
<evidence type="ECO:0000256" key="6">
    <source>
        <dbReference type="ARBA" id="ARBA00022654"/>
    </source>
</evidence>
<dbReference type="NCBIfam" id="NF002604">
    <property type="entry name" value="PRK02260.1-4"/>
    <property type="match status" value="1"/>
</dbReference>
<dbReference type="SUPFAM" id="SSF63411">
    <property type="entry name" value="LuxS/MPP-like metallohydrolase"/>
    <property type="match status" value="1"/>
</dbReference>
<dbReference type="Pfam" id="PF02664">
    <property type="entry name" value="LuxS"/>
    <property type="match status" value="1"/>
</dbReference>
<dbReference type="InParanoid" id="F5YFP3"/>
<feature type="binding site" evidence="14">
    <location>
        <position position="53"/>
    </location>
    <ligand>
        <name>Fe cation</name>
        <dbReference type="ChEBI" id="CHEBI:24875"/>
    </ligand>
</feature>
<evidence type="ECO:0000256" key="7">
    <source>
        <dbReference type="ARBA" id="ARBA00022723"/>
    </source>
</evidence>
<evidence type="ECO:0000256" key="8">
    <source>
        <dbReference type="ARBA" id="ARBA00022929"/>
    </source>
</evidence>
<comment type="subunit">
    <text evidence="3 14">Homodimer.</text>
</comment>
<dbReference type="eggNOG" id="COG1854">
    <property type="taxonomic scope" value="Bacteria"/>
</dbReference>
<reference evidence="15 16" key="2">
    <citation type="journal article" date="2011" name="ISME J.">
        <title>RNA-seq reveals cooperative metabolic interactions between two termite-gut spirochete species in co-culture.</title>
        <authorList>
            <person name="Rosenthal A.Z."/>
            <person name="Matson E.G."/>
            <person name="Eldar A."/>
            <person name="Leadbetter J.R."/>
        </authorList>
    </citation>
    <scope>NUCLEOTIDE SEQUENCE [LARGE SCALE GENOMIC DNA]</scope>
    <source>
        <strain evidence="16">ATCC BAA-888 / DSM 13862 / ZAS-9</strain>
    </source>
</reference>
<feature type="binding site" evidence="14">
    <location>
        <position position="57"/>
    </location>
    <ligand>
        <name>Fe cation</name>
        <dbReference type="ChEBI" id="CHEBI:24875"/>
    </ligand>
</feature>
<evidence type="ECO:0000256" key="10">
    <source>
        <dbReference type="ARBA" id="ARBA00023239"/>
    </source>
</evidence>
<evidence type="ECO:0000256" key="3">
    <source>
        <dbReference type="ARBA" id="ARBA00011738"/>
    </source>
</evidence>
<evidence type="ECO:0000256" key="1">
    <source>
        <dbReference type="ARBA" id="ARBA00000297"/>
    </source>
</evidence>
<evidence type="ECO:0000313" key="15">
    <source>
        <dbReference type="EMBL" id="AEF82420.1"/>
    </source>
</evidence>
<evidence type="ECO:0000256" key="12">
    <source>
        <dbReference type="ARBA" id="ARBA00030600"/>
    </source>
</evidence>
<accession>F5YFP3</accession>
<comment type="function">
    <text evidence="11 14">Involved in the synthesis of autoinducer 2 (AI-2) which is secreted by bacteria and is used to communicate both the cell density and the metabolic potential of the environment. The regulation of gene expression in response to changes in cell density is called quorum sensing. Catalyzes the transformation of S-ribosylhomocysteine (RHC) to homocysteine (HC) and 4,5-dihydroxy-2,3-pentadione (DPD).</text>
</comment>
<dbReference type="EC" id="4.4.1.21" evidence="4 14"/>
<gene>
    <name evidence="14 15" type="primary">luxS</name>
    <name evidence="15" type="ordered locus">TREAZ_2477</name>
</gene>
<keyword evidence="7 14" id="KW-0479">Metal-binding</keyword>
<dbReference type="EMBL" id="CP001841">
    <property type="protein sequence ID" value="AEF82420.1"/>
    <property type="molecule type" value="Genomic_DNA"/>
</dbReference>
<evidence type="ECO:0000313" key="16">
    <source>
        <dbReference type="Proteomes" id="UP000009222"/>
    </source>
</evidence>
<organism evidence="15 16">
    <name type="scientific">Leadbettera azotonutricia (strain ATCC BAA-888 / DSM 13862 / ZAS-9)</name>
    <name type="common">Treponema azotonutricium</name>
    <dbReference type="NCBI Taxonomy" id="545695"/>
    <lineage>
        <taxon>Bacteria</taxon>
        <taxon>Pseudomonadati</taxon>
        <taxon>Spirochaetota</taxon>
        <taxon>Spirochaetia</taxon>
        <taxon>Spirochaetales</taxon>
        <taxon>Breznakiellaceae</taxon>
        <taxon>Leadbettera</taxon>
    </lineage>
</organism>
<dbReference type="Gene3D" id="3.30.1360.80">
    <property type="entry name" value="S-ribosylhomocysteinase (LuxS)"/>
    <property type="match status" value="1"/>
</dbReference>
<dbReference type="GO" id="GO:0005506">
    <property type="term" value="F:iron ion binding"/>
    <property type="evidence" value="ECO:0007669"/>
    <property type="project" value="InterPro"/>
</dbReference>
<dbReference type="OrthoDB" id="9788129at2"/>
<evidence type="ECO:0000256" key="2">
    <source>
        <dbReference type="ARBA" id="ARBA00007311"/>
    </source>
</evidence>
<dbReference type="GO" id="GO:0043768">
    <property type="term" value="F:S-ribosylhomocysteine lyase activity"/>
    <property type="evidence" value="ECO:0007669"/>
    <property type="project" value="UniProtKB-UniRule"/>
</dbReference>
<dbReference type="Proteomes" id="UP000009222">
    <property type="component" value="Chromosome"/>
</dbReference>
<evidence type="ECO:0000256" key="13">
    <source>
        <dbReference type="ARBA" id="ARBA00031777"/>
    </source>
</evidence>
<sequence>MEKIASFQVDHLRLKPGLYVSRRDKYGTTVLTTFDLRFKQPNQEPVIDMPALHTIEHLGATFLRSHKEWAKRVVYFGPMGCRTGFYVILEGELSSEDALPLIQEMLDWIIAFSGPIPGAAPGECGNYSEQNLGMAQWEARRYAGVLKNPGKENLNYPG</sequence>
<keyword evidence="9 14" id="KW-0408">Iron</keyword>
<dbReference type="InterPro" id="IPR037005">
    <property type="entry name" value="LuxS_sf"/>
</dbReference>
<comment type="cofactor">
    <cofactor evidence="14">
        <name>Fe cation</name>
        <dbReference type="ChEBI" id="CHEBI:24875"/>
    </cofactor>
    <text evidence="14">Binds 1 Fe cation per subunit.</text>
</comment>